<sequence length="217" mass="23993">MTYKNSVKVVLASLFLLITPTMVWAAAGKDYEEVSYDDLLNELTSKKQKLQHENNTADNPRLHVGIGYANSFSNISTGGEKFSRHATGIQLNAGTDLISPEWYAEGIFRNYGTNSNGSEDFSLRELEGKIGYTNLLQNVWHYTISTGVSNRFMKFSDSTRNISVDESTPSLVISSGILAQVHKNLSIGAEVSGRTSMVNRSADQNSFDFAFRLNTSL</sequence>
<proteinExistence type="predicted"/>
<evidence type="ECO:0000313" key="3">
    <source>
        <dbReference type="Proteomes" id="UP001152321"/>
    </source>
</evidence>
<evidence type="ECO:0008006" key="4">
    <source>
        <dbReference type="Google" id="ProtNLM"/>
    </source>
</evidence>
<protein>
    <recommendedName>
        <fullName evidence="4">Outer membrane beta-barrel domain-containing protein</fullName>
    </recommendedName>
</protein>
<accession>A0ABT6DKR7</accession>
<name>A0ABT6DKR7_9BACT</name>
<feature type="signal peptide" evidence="1">
    <location>
        <begin position="1"/>
        <end position="25"/>
    </location>
</feature>
<comment type="caution">
    <text evidence="2">The sequence shown here is derived from an EMBL/GenBank/DDBJ whole genome shotgun (WGS) entry which is preliminary data.</text>
</comment>
<feature type="chain" id="PRO_5045132896" description="Outer membrane beta-barrel domain-containing protein" evidence="1">
    <location>
        <begin position="26"/>
        <end position="217"/>
    </location>
</feature>
<dbReference type="EMBL" id="JANRMI010000004">
    <property type="protein sequence ID" value="MDG0817462.1"/>
    <property type="molecule type" value="Genomic_DNA"/>
</dbReference>
<evidence type="ECO:0000313" key="2">
    <source>
        <dbReference type="EMBL" id="MDG0817462.1"/>
    </source>
</evidence>
<keyword evidence="1" id="KW-0732">Signal</keyword>
<reference evidence="2" key="1">
    <citation type="submission" date="2022-08" db="EMBL/GenBank/DDBJ databases">
        <title>Novel Bdellovibrio Species Isolated from Svalbard: Designation Bdellovibrio svalbardensis.</title>
        <authorList>
            <person name="Mitchell R.J."/>
            <person name="Choi S.Y."/>
        </authorList>
    </citation>
    <scope>NUCLEOTIDE SEQUENCE</scope>
    <source>
        <strain evidence="2">PAP01</strain>
    </source>
</reference>
<organism evidence="2 3">
    <name type="scientific">Bdellovibrio svalbardensis</name>
    <dbReference type="NCBI Taxonomy" id="2972972"/>
    <lineage>
        <taxon>Bacteria</taxon>
        <taxon>Pseudomonadati</taxon>
        <taxon>Bdellovibrionota</taxon>
        <taxon>Bdellovibrionia</taxon>
        <taxon>Bdellovibrionales</taxon>
        <taxon>Pseudobdellovibrionaceae</taxon>
        <taxon>Bdellovibrio</taxon>
    </lineage>
</organism>
<keyword evidence="3" id="KW-1185">Reference proteome</keyword>
<dbReference type="RefSeq" id="WP_277578935.1">
    <property type="nucleotide sequence ID" value="NZ_JANRMI010000004.1"/>
</dbReference>
<evidence type="ECO:0000256" key="1">
    <source>
        <dbReference type="SAM" id="SignalP"/>
    </source>
</evidence>
<dbReference type="Proteomes" id="UP001152321">
    <property type="component" value="Unassembled WGS sequence"/>
</dbReference>
<gene>
    <name evidence="2" type="ORF">NWE73_13855</name>
</gene>